<evidence type="ECO:0000313" key="2">
    <source>
        <dbReference type="Proteomes" id="UP000318041"/>
    </source>
</evidence>
<proteinExistence type="predicted"/>
<protein>
    <submittedName>
        <fullName evidence="1">Uncharacterized protein</fullName>
    </submittedName>
</protein>
<dbReference type="EMBL" id="VOHY01000032">
    <property type="protein sequence ID" value="TWV66845.1"/>
    <property type="molecule type" value="Genomic_DNA"/>
</dbReference>
<sequence length="75" mass="8573">MKSQEARNFVKTMEVEYNAYNKMINSTVAHQAVQMAEIELEKKAVEAYKKACTCIGCSHCDDCDSVREFIQFLNS</sequence>
<name>A0A5C6KW42_BACFG</name>
<dbReference type="RefSeq" id="WP_008768847.1">
    <property type="nucleotide sequence ID" value="NZ_CABJEQ010000010.1"/>
</dbReference>
<dbReference type="Proteomes" id="UP000318041">
    <property type="component" value="Unassembled WGS sequence"/>
</dbReference>
<evidence type="ECO:0000313" key="1">
    <source>
        <dbReference type="EMBL" id="TWV66845.1"/>
    </source>
</evidence>
<accession>A0A5C6KW42</accession>
<organism evidence="1 2">
    <name type="scientific">Bacteroides fragilis</name>
    <dbReference type="NCBI Taxonomy" id="817"/>
    <lineage>
        <taxon>Bacteria</taxon>
        <taxon>Pseudomonadati</taxon>
        <taxon>Bacteroidota</taxon>
        <taxon>Bacteroidia</taxon>
        <taxon>Bacteroidales</taxon>
        <taxon>Bacteroidaceae</taxon>
        <taxon>Bacteroides</taxon>
    </lineage>
</organism>
<reference evidence="1 2" key="1">
    <citation type="submission" date="2019-08" db="EMBL/GenBank/DDBJ databases">
        <title>Genome sequencing of Bacteroides fragilis Sample_iSURF_9.</title>
        <authorList>
            <person name="Chandler J.E."/>
            <person name="Ruoff K.L."/>
            <person name="Price C.E."/>
            <person name="Valls R.A."/>
            <person name="O'Toole G.A."/>
        </authorList>
    </citation>
    <scope>NUCLEOTIDE SEQUENCE [LARGE SCALE GENOMIC DNA]</scope>
    <source>
        <strain evidence="1 2">CFPLTA004_1B</strain>
    </source>
</reference>
<comment type="caution">
    <text evidence="1">The sequence shown here is derived from an EMBL/GenBank/DDBJ whole genome shotgun (WGS) entry which is preliminary data.</text>
</comment>
<dbReference type="AlphaFoldDB" id="A0A5C6KW42"/>
<gene>
    <name evidence="1" type="ORF">FSA08_24220</name>
</gene>